<dbReference type="AlphaFoldDB" id="A0AAV2E5X8"/>
<protein>
    <submittedName>
        <fullName evidence="1">Uncharacterized protein</fullName>
    </submittedName>
</protein>
<accession>A0AAV2E5X8</accession>
<gene>
    <name evidence="1" type="ORF">LTRI10_LOCUS22634</name>
</gene>
<proteinExistence type="predicted"/>
<dbReference type="EMBL" id="OZ034817">
    <property type="protein sequence ID" value="CAL1381242.1"/>
    <property type="molecule type" value="Genomic_DNA"/>
</dbReference>
<dbReference type="Proteomes" id="UP001497516">
    <property type="component" value="Chromosome 4"/>
</dbReference>
<evidence type="ECO:0000313" key="2">
    <source>
        <dbReference type="Proteomes" id="UP001497516"/>
    </source>
</evidence>
<keyword evidence="2" id="KW-1185">Reference proteome</keyword>
<evidence type="ECO:0000313" key="1">
    <source>
        <dbReference type="EMBL" id="CAL1381242.1"/>
    </source>
</evidence>
<organism evidence="1 2">
    <name type="scientific">Linum trigynum</name>
    <dbReference type="NCBI Taxonomy" id="586398"/>
    <lineage>
        <taxon>Eukaryota</taxon>
        <taxon>Viridiplantae</taxon>
        <taxon>Streptophyta</taxon>
        <taxon>Embryophyta</taxon>
        <taxon>Tracheophyta</taxon>
        <taxon>Spermatophyta</taxon>
        <taxon>Magnoliopsida</taxon>
        <taxon>eudicotyledons</taxon>
        <taxon>Gunneridae</taxon>
        <taxon>Pentapetalae</taxon>
        <taxon>rosids</taxon>
        <taxon>fabids</taxon>
        <taxon>Malpighiales</taxon>
        <taxon>Linaceae</taxon>
        <taxon>Linum</taxon>
    </lineage>
</organism>
<reference evidence="1 2" key="1">
    <citation type="submission" date="2024-04" db="EMBL/GenBank/DDBJ databases">
        <authorList>
            <person name="Fracassetti M."/>
        </authorList>
    </citation>
    <scope>NUCLEOTIDE SEQUENCE [LARGE SCALE GENOMIC DNA]</scope>
</reference>
<sequence length="80" mass="9369">MVSSLLLFFAMTIKRRRRSGDKLSSPEKSVVLLADAVLQIDQLESELEERVRRAQRFWEDEEWEFDVLLRGGGRNQFADP</sequence>
<name>A0AAV2E5X8_9ROSI</name>